<keyword evidence="1" id="KW-0472">Membrane</keyword>
<dbReference type="OrthoDB" id="9810469at2"/>
<gene>
    <name evidence="2" type="ORF">B5G02_03325</name>
</gene>
<dbReference type="EMBL" id="NFIE01000006">
    <property type="protein sequence ID" value="OUN89020.1"/>
    <property type="molecule type" value="Genomic_DNA"/>
</dbReference>
<feature type="transmembrane region" description="Helical" evidence="1">
    <location>
        <begin position="45"/>
        <end position="66"/>
    </location>
</feature>
<keyword evidence="1" id="KW-1133">Transmembrane helix</keyword>
<evidence type="ECO:0000313" key="3">
    <source>
        <dbReference type="Proteomes" id="UP000195781"/>
    </source>
</evidence>
<comment type="caution">
    <text evidence="2">The sequence shown here is derived from an EMBL/GenBank/DDBJ whole genome shotgun (WGS) entry which is preliminary data.</text>
</comment>
<organism evidence="2 3">
    <name type="scientific">[Collinsella] massiliensis</name>
    <dbReference type="NCBI Taxonomy" id="1232426"/>
    <lineage>
        <taxon>Bacteria</taxon>
        <taxon>Bacillati</taxon>
        <taxon>Actinomycetota</taxon>
        <taxon>Coriobacteriia</taxon>
        <taxon>Coriobacteriales</taxon>
        <taxon>Coriobacteriaceae</taxon>
        <taxon>Enorma</taxon>
    </lineage>
</organism>
<evidence type="ECO:0000256" key="1">
    <source>
        <dbReference type="SAM" id="Phobius"/>
    </source>
</evidence>
<evidence type="ECO:0000313" key="2">
    <source>
        <dbReference type="EMBL" id="OUN89020.1"/>
    </source>
</evidence>
<reference evidence="3" key="1">
    <citation type="submission" date="2017-04" db="EMBL/GenBank/DDBJ databases">
        <title>Function of individual gut microbiota members based on whole genome sequencing of pure cultures obtained from chicken caecum.</title>
        <authorList>
            <person name="Medvecky M."/>
            <person name="Cejkova D."/>
            <person name="Polansky O."/>
            <person name="Karasova D."/>
            <person name="Kubasova T."/>
            <person name="Cizek A."/>
            <person name="Rychlik I."/>
        </authorList>
    </citation>
    <scope>NUCLEOTIDE SEQUENCE [LARGE SCALE GENOMIC DNA]</scope>
    <source>
        <strain evidence="3">An5</strain>
    </source>
</reference>
<keyword evidence="1" id="KW-0812">Transmembrane</keyword>
<dbReference type="Proteomes" id="UP000195781">
    <property type="component" value="Unassembled WGS sequence"/>
</dbReference>
<sequence>MFEWTGRRSFAIYLLQYTTIALVAPFIYDMVLGGGVAALAAPLRLMWWIVMVVGAWALALAVASVVDTTVVRATQAVFGRAVAVVQGRRTRR</sequence>
<proteinExistence type="predicted"/>
<protein>
    <submittedName>
        <fullName evidence="2">Uncharacterized protein</fullName>
    </submittedName>
</protein>
<accession>A0A1Y3Y3X4</accession>
<keyword evidence="3" id="KW-1185">Reference proteome</keyword>
<dbReference type="AlphaFoldDB" id="A0A1Y3Y3X4"/>
<dbReference type="RefSeq" id="WP_094335183.1">
    <property type="nucleotide sequence ID" value="NZ_NFIE01000006.1"/>
</dbReference>
<name>A0A1Y3Y3X4_9ACTN</name>
<feature type="transmembrane region" description="Helical" evidence="1">
    <location>
        <begin position="12"/>
        <end position="39"/>
    </location>
</feature>